<protein>
    <recommendedName>
        <fullName evidence="5">Outer membrane protein beta-barrel domain-containing protein</fullName>
    </recommendedName>
</protein>
<feature type="chain" id="PRO_5004522765" description="Outer membrane protein beta-barrel domain-containing protein" evidence="2">
    <location>
        <begin position="26"/>
        <end position="216"/>
    </location>
</feature>
<evidence type="ECO:0000313" key="4">
    <source>
        <dbReference type="Proteomes" id="UP000014541"/>
    </source>
</evidence>
<dbReference type="RefSeq" id="WP_016526235.1">
    <property type="nucleotide sequence ID" value="NZ_KE332518.1"/>
</dbReference>
<dbReference type="HOGENOM" id="CLU_097950_0_0_12"/>
<dbReference type="STRING" id="1125699.HMPREF9194_01977"/>
<sequence length="216" mass="23776">MKRLFVLCAALLFCFFAAGTSSAFAQTEPSGSPDANAEEPSSENKTEEDSADIQSDVVYKMNQPGDQFIILKLNVDIPYVPFGKLLVGGSGTLGYQRFIVSGLTLGGDVSFGYSQTIGKNVFYFVPILFRAGWQFSAGKFEFPLSIGIGGAFENYLNSSYFGLALHPDAAAFFRYDSSWSFGLHAGLYILPQWYKNAQQNRTGIIQDIGLTVRYHF</sequence>
<keyword evidence="2" id="KW-0732">Signal</keyword>
<accession>S3K3X6</accession>
<organism evidence="3 4">
    <name type="scientific">Treponema maltophilum ATCC 51939</name>
    <dbReference type="NCBI Taxonomy" id="1125699"/>
    <lineage>
        <taxon>Bacteria</taxon>
        <taxon>Pseudomonadati</taxon>
        <taxon>Spirochaetota</taxon>
        <taxon>Spirochaetia</taxon>
        <taxon>Spirochaetales</taxon>
        <taxon>Treponemataceae</taxon>
        <taxon>Treponema</taxon>
    </lineage>
</organism>
<name>S3K3X6_TREMA</name>
<dbReference type="NCBIfam" id="NF047328">
    <property type="entry name" value="OMP_TP0733"/>
    <property type="match status" value="1"/>
</dbReference>
<dbReference type="eggNOG" id="ENOG5034C2R">
    <property type="taxonomic scope" value="Bacteria"/>
</dbReference>
<dbReference type="Proteomes" id="UP000014541">
    <property type="component" value="Unassembled WGS sequence"/>
</dbReference>
<feature type="region of interest" description="Disordered" evidence="1">
    <location>
        <begin position="27"/>
        <end position="51"/>
    </location>
</feature>
<evidence type="ECO:0000256" key="1">
    <source>
        <dbReference type="SAM" id="MobiDB-lite"/>
    </source>
</evidence>
<reference evidence="3 4" key="1">
    <citation type="submission" date="2013-04" db="EMBL/GenBank/DDBJ databases">
        <title>The Genome Sequence of Treponema maltophilum ATCC 51939.</title>
        <authorList>
            <consortium name="The Broad Institute Genomics Platform"/>
            <person name="Earl A."/>
            <person name="Ward D."/>
            <person name="Feldgarden M."/>
            <person name="Gevers D."/>
            <person name="Leonetti C."/>
            <person name="Blanton J.M."/>
            <person name="Dewhirst F.E."/>
            <person name="Izard J."/>
            <person name="Walker B."/>
            <person name="Young S."/>
            <person name="Zeng Q."/>
            <person name="Gargeya S."/>
            <person name="Fitzgerald M."/>
            <person name="Haas B."/>
            <person name="Abouelleil A."/>
            <person name="Allen A.W."/>
            <person name="Alvarado L."/>
            <person name="Arachchi H.M."/>
            <person name="Berlin A.M."/>
            <person name="Chapman S.B."/>
            <person name="Gainer-Dewar J."/>
            <person name="Goldberg J."/>
            <person name="Griggs A."/>
            <person name="Gujja S."/>
            <person name="Hansen M."/>
            <person name="Howarth C."/>
            <person name="Imamovic A."/>
            <person name="Ireland A."/>
            <person name="Larimer J."/>
            <person name="McCowan C."/>
            <person name="Murphy C."/>
            <person name="Pearson M."/>
            <person name="Poon T.W."/>
            <person name="Priest M."/>
            <person name="Roberts A."/>
            <person name="Saif S."/>
            <person name="Shea T."/>
            <person name="Sisk P."/>
            <person name="Sykes S."/>
            <person name="Wortman J."/>
            <person name="Nusbaum C."/>
            <person name="Birren B."/>
        </authorList>
    </citation>
    <scope>NUCLEOTIDE SEQUENCE [LARGE SCALE GENOMIC DNA]</scope>
    <source>
        <strain evidence="3 4">ATCC 51939</strain>
    </source>
</reference>
<feature type="signal peptide" evidence="2">
    <location>
        <begin position="1"/>
        <end position="25"/>
    </location>
</feature>
<dbReference type="AlphaFoldDB" id="S3K3X6"/>
<dbReference type="PATRIC" id="fig|1125699.3.peg.1998"/>
<dbReference type="OrthoDB" id="369649at2"/>
<comment type="caution">
    <text evidence="3">The sequence shown here is derived from an EMBL/GenBank/DDBJ whole genome shotgun (WGS) entry which is preliminary data.</text>
</comment>
<evidence type="ECO:0000313" key="3">
    <source>
        <dbReference type="EMBL" id="EPF31626.1"/>
    </source>
</evidence>
<keyword evidence="4" id="KW-1185">Reference proteome</keyword>
<evidence type="ECO:0000256" key="2">
    <source>
        <dbReference type="SAM" id="SignalP"/>
    </source>
</evidence>
<proteinExistence type="predicted"/>
<evidence type="ECO:0008006" key="5">
    <source>
        <dbReference type="Google" id="ProtNLM"/>
    </source>
</evidence>
<gene>
    <name evidence="3" type="ORF">HMPREF9194_01977</name>
</gene>
<dbReference type="EMBL" id="ATFF01000006">
    <property type="protein sequence ID" value="EPF31626.1"/>
    <property type="molecule type" value="Genomic_DNA"/>
</dbReference>